<dbReference type="Proteomes" id="UP001417504">
    <property type="component" value="Unassembled WGS sequence"/>
</dbReference>
<evidence type="ECO:0000256" key="1">
    <source>
        <dbReference type="SAM" id="Phobius"/>
    </source>
</evidence>
<protein>
    <submittedName>
        <fullName evidence="2">Uncharacterized protein</fullName>
    </submittedName>
</protein>
<dbReference type="AlphaFoldDB" id="A0AAP0PBT8"/>
<evidence type="ECO:0000313" key="3">
    <source>
        <dbReference type="Proteomes" id="UP001417504"/>
    </source>
</evidence>
<comment type="caution">
    <text evidence="2">The sequence shown here is derived from an EMBL/GenBank/DDBJ whole genome shotgun (WGS) entry which is preliminary data.</text>
</comment>
<feature type="transmembrane region" description="Helical" evidence="1">
    <location>
        <begin position="214"/>
        <end position="235"/>
    </location>
</feature>
<keyword evidence="1" id="KW-1133">Transmembrane helix</keyword>
<feature type="transmembrane region" description="Helical" evidence="1">
    <location>
        <begin position="20"/>
        <end position="40"/>
    </location>
</feature>
<feature type="transmembrane region" description="Helical" evidence="1">
    <location>
        <begin position="89"/>
        <end position="107"/>
    </location>
</feature>
<keyword evidence="3" id="KW-1185">Reference proteome</keyword>
<keyword evidence="1" id="KW-0812">Transmembrane</keyword>
<accession>A0AAP0PBT8</accession>
<sequence>MDVGKANDTKFSSPMPAIGVYMAVATLVCLILMLCDIFSAIRQKKPWIPCRFFVLNSFTLTLLSIATKLPSDLTTSMPSACDQLSKLCGTAFMCISIAFFWPSTVYLNDSERSANLASLTIVVITVVVNVSLQISTGAIFLFKVEHIINLVLMSLLLGVMGILRITSSDYFTQPLRKSLQHMPRNVYTLKRCYIHSYITDPQLVLCRFSNSTTVGVLCTICFAVLSETAIRAYSLDKGLKGDSDYKWSAWVVVGLQMFTLLVGTLAIVCRGLALASQMHSLLLIALKRSTLLESLNAFLLTHRNWNLYLKTLNHSRIIFQIFQIMENILDSSLFLVGIWVDSVNKLTLVAIRMARDFFALTMKKTRIIDGFRLSKRRGVIEDLNDDDDDNKIILKLKKEFDDDGLDKYMSQIPNFYSEFLLRKGFLDMEMCIKKHSTYPMHPLLDFLRKETLDDSMKLLMQISKNSDELLLLVCLVRMANSLAPSLRIVSLASALDQAFEIIVFIHEKTHAITALKAIKVNLAKDIWKNKHIRNHWFQTYVIKHLKSGGCNSHVRDRVAELHDKYLTNIVMQELHDIINIIGDPRLDAIRSTNGSIEELYDHIERLFAELLHSFFDQLPDAIFNSLNESVPAVEFQENVKTSMKIIARFKDVDPLHYANHKIGSFMTTDTPVEENEAFSGHVVSLGNMEISDANNVIKAGGADVAQIESV</sequence>
<keyword evidence="1" id="KW-0472">Membrane</keyword>
<feature type="transmembrane region" description="Helical" evidence="1">
    <location>
        <begin position="147"/>
        <end position="167"/>
    </location>
</feature>
<proteinExistence type="predicted"/>
<dbReference type="EMBL" id="JBBNAE010000003">
    <property type="protein sequence ID" value="KAK9138307.1"/>
    <property type="molecule type" value="Genomic_DNA"/>
</dbReference>
<name>A0AAP0PBT8_9MAGN</name>
<dbReference type="PANTHER" id="PTHR35307:SF6">
    <property type="entry name" value="TRANSMEMBRANE PROTEIN"/>
    <property type="match status" value="1"/>
</dbReference>
<reference evidence="2 3" key="1">
    <citation type="submission" date="2024-01" db="EMBL/GenBank/DDBJ databases">
        <title>Genome assemblies of Stephania.</title>
        <authorList>
            <person name="Yang L."/>
        </authorList>
    </citation>
    <scope>NUCLEOTIDE SEQUENCE [LARGE SCALE GENOMIC DNA]</scope>
    <source>
        <strain evidence="2">QJT</strain>
        <tissue evidence="2">Leaf</tissue>
    </source>
</reference>
<feature type="transmembrane region" description="Helical" evidence="1">
    <location>
        <begin position="247"/>
        <end position="269"/>
    </location>
</feature>
<feature type="transmembrane region" description="Helical" evidence="1">
    <location>
        <begin position="119"/>
        <end position="141"/>
    </location>
</feature>
<organism evidence="2 3">
    <name type="scientific">Stephania japonica</name>
    <dbReference type="NCBI Taxonomy" id="461633"/>
    <lineage>
        <taxon>Eukaryota</taxon>
        <taxon>Viridiplantae</taxon>
        <taxon>Streptophyta</taxon>
        <taxon>Embryophyta</taxon>
        <taxon>Tracheophyta</taxon>
        <taxon>Spermatophyta</taxon>
        <taxon>Magnoliopsida</taxon>
        <taxon>Ranunculales</taxon>
        <taxon>Menispermaceae</taxon>
        <taxon>Menispermoideae</taxon>
        <taxon>Cissampelideae</taxon>
        <taxon>Stephania</taxon>
    </lineage>
</organism>
<dbReference type="PANTHER" id="PTHR35307">
    <property type="entry name" value="PROTEIN, PUTATIVE-RELATED"/>
    <property type="match status" value="1"/>
</dbReference>
<evidence type="ECO:0000313" key="2">
    <source>
        <dbReference type="EMBL" id="KAK9138307.1"/>
    </source>
</evidence>
<gene>
    <name evidence="2" type="ORF">Sjap_008901</name>
</gene>